<organism evidence="2">
    <name type="scientific">Dichomitus squalens</name>
    <dbReference type="NCBI Taxonomy" id="114155"/>
    <lineage>
        <taxon>Eukaryota</taxon>
        <taxon>Fungi</taxon>
        <taxon>Dikarya</taxon>
        <taxon>Basidiomycota</taxon>
        <taxon>Agaricomycotina</taxon>
        <taxon>Agaricomycetes</taxon>
        <taxon>Polyporales</taxon>
        <taxon>Polyporaceae</taxon>
        <taxon>Dichomitus</taxon>
    </lineage>
</organism>
<protein>
    <submittedName>
        <fullName evidence="2">Uncharacterized protein</fullName>
    </submittedName>
</protein>
<feature type="signal peptide" evidence="1">
    <location>
        <begin position="1"/>
        <end position="17"/>
    </location>
</feature>
<gene>
    <name evidence="2" type="ORF">BD311DRAFT_774920</name>
</gene>
<name>A0A4Q9MXA5_9APHY</name>
<proteinExistence type="predicted"/>
<dbReference type="Proteomes" id="UP000292957">
    <property type="component" value="Unassembled WGS sequence"/>
</dbReference>
<dbReference type="AlphaFoldDB" id="A0A4Q9MXA5"/>
<reference evidence="2" key="1">
    <citation type="submission" date="2019-01" db="EMBL/GenBank/DDBJ databases">
        <title>Draft genome sequences of three monokaryotic isolates of the white-rot basidiomycete fungus Dichomitus squalens.</title>
        <authorList>
            <consortium name="DOE Joint Genome Institute"/>
            <person name="Lopez S.C."/>
            <person name="Andreopoulos B."/>
            <person name="Pangilinan J."/>
            <person name="Lipzen A."/>
            <person name="Riley R."/>
            <person name="Ahrendt S."/>
            <person name="Ng V."/>
            <person name="Barry K."/>
            <person name="Daum C."/>
            <person name="Grigoriev I.V."/>
            <person name="Hilden K.S."/>
            <person name="Makela M.R."/>
            <person name="de Vries R.P."/>
        </authorList>
    </citation>
    <scope>NUCLEOTIDE SEQUENCE [LARGE SCALE GENOMIC DNA]</scope>
    <source>
        <strain evidence="2">OM18370.1</strain>
    </source>
</reference>
<accession>A0A4Q9MXA5</accession>
<dbReference type="OMA" id="CVVEEWT"/>
<evidence type="ECO:0000256" key="1">
    <source>
        <dbReference type="SAM" id="SignalP"/>
    </source>
</evidence>
<sequence>MVLIAAFGLMWFAVLLGWRAFQQRGIDPGTAANTDLASATGRSANKYNEGFTPERRPYPCRSDSVYCVVEEWTYW</sequence>
<dbReference type="OrthoDB" id="3266871at2759"/>
<keyword evidence="1" id="KW-0732">Signal</keyword>
<evidence type="ECO:0000313" key="2">
    <source>
        <dbReference type="EMBL" id="TBU32734.1"/>
    </source>
</evidence>
<feature type="chain" id="PRO_5020197693" evidence="1">
    <location>
        <begin position="18"/>
        <end position="75"/>
    </location>
</feature>
<dbReference type="EMBL" id="ML143393">
    <property type="protein sequence ID" value="TBU32734.1"/>
    <property type="molecule type" value="Genomic_DNA"/>
</dbReference>